<evidence type="ECO:0000256" key="1">
    <source>
        <dbReference type="ARBA" id="ARBA00015231"/>
    </source>
</evidence>
<dbReference type="Gene3D" id="3.40.630.30">
    <property type="match status" value="1"/>
</dbReference>
<dbReference type="Proteomes" id="UP000058020">
    <property type="component" value="Chromosome"/>
</dbReference>
<dbReference type="PROSITE" id="PS51186">
    <property type="entry name" value="GNAT"/>
    <property type="match status" value="1"/>
</dbReference>
<proteinExistence type="predicted"/>
<dbReference type="SUPFAM" id="SSF55729">
    <property type="entry name" value="Acyl-CoA N-acyltransferases (Nat)"/>
    <property type="match status" value="1"/>
</dbReference>
<keyword evidence="3" id="KW-0012">Acyltransferase</keyword>
<keyword evidence="2 6" id="KW-0808">Transferase</keyword>
<dbReference type="GO" id="GO:0004042">
    <property type="term" value="F:L-glutamate N-acetyltransferase activity"/>
    <property type="evidence" value="ECO:0007669"/>
    <property type="project" value="InterPro"/>
</dbReference>
<protein>
    <recommendedName>
        <fullName evidence="1">Amino-acid acetyltransferase</fullName>
    </recommendedName>
    <alternativeName>
        <fullName evidence="4">N-acetylglutamate synthase</fullName>
    </alternativeName>
</protein>
<gene>
    <name evidence="6" type="ORF">SP60_08035</name>
</gene>
<dbReference type="GO" id="GO:0005737">
    <property type="term" value="C:cytoplasm"/>
    <property type="evidence" value="ECO:0007669"/>
    <property type="project" value="InterPro"/>
</dbReference>
<sequence>MKPFVEQGKILPRSKQEIERNINDFILLFDDNQLLACAGLKDCQEGSMGEIYSLAVAKNAQNTGLSNELLSKILANAKQRKFSKIFALTKFGTDWFVKNGFIQMKISDLPVKRQRYFNHDRNSSIFFKEIV</sequence>
<dbReference type="GO" id="GO:0006526">
    <property type="term" value="P:L-arginine biosynthetic process"/>
    <property type="evidence" value="ECO:0007669"/>
    <property type="project" value="InterPro"/>
</dbReference>
<name>A0A0M3TUP4_9GAMM</name>
<dbReference type="PANTHER" id="PTHR30602:SF12">
    <property type="entry name" value="AMINO-ACID ACETYLTRANSFERASE NAGS1, CHLOROPLASTIC-RELATED"/>
    <property type="match status" value="1"/>
</dbReference>
<dbReference type="PANTHER" id="PTHR30602">
    <property type="entry name" value="AMINO-ACID ACETYLTRANSFERASE"/>
    <property type="match status" value="1"/>
</dbReference>
<dbReference type="AlphaFoldDB" id="A0A0M3TUP4"/>
<dbReference type="STRING" id="1705394.SP60_08035"/>
<keyword evidence="7" id="KW-1185">Reference proteome</keyword>
<evidence type="ECO:0000256" key="4">
    <source>
        <dbReference type="ARBA" id="ARBA00033251"/>
    </source>
</evidence>
<reference evidence="6 7" key="1">
    <citation type="journal article" date="2015" name="Genome Announc.">
        <title>Genome Sequence of 'Candidatus Thioglobus autotrophica' Strain EF1, a Chemoautotroph from the SUP05 Clade of Marine Gammaproteobacteria.</title>
        <authorList>
            <person name="Shah V."/>
            <person name="Morris R.M."/>
        </authorList>
    </citation>
    <scope>NUCLEOTIDE SEQUENCE [LARGE SCALE GENOMIC DNA]</scope>
    <source>
        <strain evidence="6 7">EF1</strain>
    </source>
</reference>
<dbReference type="Pfam" id="PF00583">
    <property type="entry name" value="Acetyltransf_1"/>
    <property type="match status" value="1"/>
</dbReference>
<accession>A0A0M3TUP4</accession>
<dbReference type="InterPro" id="IPR010167">
    <property type="entry name" value="NH2A_AcTrfase"/>
</dbReference>
<feature type="domain" description="N-acetyltransferase" evidence="5">
    <location>
        <begin position="1"/>
        <end position="131"/>
    </location>
</feature>
<evidence type="ECO:0000256" key="3">
    <source>
        <dbReference type="ARBA" id="ARBA00023315"/>
    </source>
</evidence>
<evidence type="ECO:0000256" key="2">
    <source>
        <dbReference type="ARBA" id="ARBA00022679"/>
    </source>
</evidence>
<evidence type="ECO:0000259" key="5">
    <source>
        <dbReference type="PROSITE" id="PS51186"/>
    </source>
</evidence>
<dbReference type="InterPro" id="IPR000182">
    <property type="entry name" value="GNAT_dom"/>
</dbReference>
<dbReference type="KEGG" id="tho:SP60_08035"/>
<dbReference type="CDD" id="cd04301">
    <property type="entry name" value="NAT_SF"/>
    <property type="match status" value="1"/>
</dbReference>
<evidence type="ECO:0000313" key="6">
    <source>
        <dbReference type="EMBL" id="ALE53285.1"/>
    </source>
</evidence>
<organism evidence="6 7">
    <name type="scientific">Candidatus Thioglobus autotrophicus</name>
    <dbReference type="NCBI Taxonomy" id="1705394"/>
    <lineage>
        <taxon>Bacteria</taxon>
        <taxon>Pseudomonadati</taxon>
        <taxon>Pseudomonadota</taxon>
        <taxon>Gammaproteobacteria</taxon>
        <taxon>Candidatus Pseudothioglobaceae</taxon>
        <taxon>Candidatus Thioglobus</taxon>
    </lineage>
</organism>
<evidence type="ECO:0000313" key="7">
    <source>
        <dbReference type="Proteomes" id="UP000058020"/>
    </source>
</evidence>
<dbReference type="InterPro" id="IPR016181">
    <property type="entry name" value="Acyl_CoA_acyltransferase"/>
</dbReference>
<dbReference type="EMBL" id="CP010552">
    <property type="protein sequence ID" value="ALE53285.1"/>
    <property type="molecule type" value="Genomic_DNA"/>
</dbReference>